<evidence type="ECO:0000256" key="1">
    <source>
        <dbReference type="ARBA" id="ARBA00004496"/>
    </source>
</evidence>
<feature type="coiled-coil region" evidence="4">
    <location>
        <begin position="813"/>
        <end position="944"/>
    </location>
</feature>
<dbReference type="GO" id="GO:0051959">
    <property type="term" value="F:dynein light intermediate chain binding"/>
    <property type="evidence" value="ECO:0007669"/>
    <property type="project" value="TreeGrafter"/>
</dbReference>
<feature type="region of interest" description="Disordered" evidence="5">
    <location>
        <begin position="259"/>
        <end position="290"/>
    </location>
</feature>
<dbReference type="Pfam" id="PF19047">
    <property type="entry name" value="HOOK_N"/>
    <property type="match status" value="1"/>
</dbReference>
<feature type="compositionally biased region" description="Polar residues" evidence="5">
    <location>
        <begin position="1562"/>
        <end position="1578"/>
    </location>
</feature>
<gene>
    <name evidence="7" type="ORF">NMOB1V02_LOCUS1650</name>
</gene>
<organism evidence="7">
    <name type="scientific">Notodromas monacha</name>
    <dbReference type="NCBI Taxonomy" id="399045"/>
    <lineage>
        <taxon>Eukaryota</taxon>
        <taxon>Metazoa</taxon>
        <taxon>Ecdysozoa</taxon>
        <taxon>Arthropoda</taxon>
        <taxon>Crustacea</taxon>
        <taxon>Oligostraca</taxon>
        <taxon>Ostracoda</taxon>
        <taxon>Podocopa</taxon>
        <taxon>Podocopida</taxon>
        <taxon>Cypridocopina</taxon>
        <taxon>Cypridoidea</taxon>
        <taxon>Cyprididae</taxon>
        <taxon>Notodromas</taxon>
    </lineage>
</organism>
<feature type="coiled-coil region" evidence="4">
    <location>
        <begin position="980"/>
        <end position="1049"/>
    </location>
</feature>
<dbReference type="GO" id="GO:0005813">
    <property type="term" value="C:centrosome"/>
    <property type="evidence" value="ECO:0007669"/>
    <property type="project" value="TreeGrafter"/>
</dbReference>
<feature type="compositionally biased region" description="Low complexity" evidence="5">
    <location>
        <begin position="1520"/>
        <end position="1534"/>
    </location>
</feature>
<dbReference type="Proteomes" id="UP000678499">
    <property type="component" value="Unassembled WGS sequence"/>
</dbReference>
<dbReference type="PANTHER" id="PTHR18947">
    <property type="entry name" value="HOOK PROTEINS"/>
    <property type="match status" value="1"/>
</dbReference>
<name>A0A7R9BEJ9_9CRUS</name>
<comment type="subcellular location">
    <subcellularLocation>
        <location evidence="1">Cytoplasm</location>
    </subcellularLocation>
</comment>
<dbReference type="PANTHER" id="PTHR18947:SF28">
    <property type="entry name" value="GIRDIN, ISOFORM A"/>
    <property type="match status" value="1"/>
</dbReference>
<keyword evidence="3 4" id="KW-0175">Coiled coil</keyword>
<evidence type="ECO:0000313" key="7">
    <source>
        <dbReference type="EMBL" id="CAD7273780.1"/>
    </source>
</evidence>
<dbReference type="SUPFAM" id="SSF116907">
    <property type="entry name" value="Hook domain"/>
    <property type="match status" value="1"/>
</dbReference>
<reference evidence="7" key="1">
    <citation type="submission" date="2020-11" db="EMBL/GenBank/DDBJ databases">
        <authorList>
            <person name="Tran Van P."/>
        </authorList>
    </citation>
    <scope>NUCLEOTIDE SEQUENCE</scope>
</reference>
<feature type="compositionally biased region" description="Basic and acidic residues" evidence="5">
    <location>
        <begin position="1349"/>
        <end position="1359"/>
    </location>
</feature>
<feature type="coiled-coil region" evidence="4">
    <location>
        <begin position="1078"/>
        <end position="1178"/>
    </location>
</feature>
<dbReference type="EMBL" id="OA882209">
    <property type="protein sequence ID" value="CAD7273780.1"/>
    <property type="molecule type" value="Genomic_DNA"/>
</dbReference>
<evidence type="ECO:0000259" key="6">
    <source>
        <dbReference type="Pfam" id="PF19047"/>
    </source>
</evidence>
<feature type="coiled-coil region" evidence="4">
    <location>
        <begin position="511"/>
        <end position="725"/>
    </location>
</feature>
<accession>A0A7R9BEJ9</accession>
<dbReference type="Gene3D" id="1.10.418.10">
    <property type="entry name" value="Calponin-like domain"/>
    <property type="match status" value="1"/>
</dbReference>
<protein>
    <recommendedName>
        <fullName evidence="6">HOOK N-terminal domain-containing protein</fullName>
    </recommendedName>
</protein>
<dbReference type="GO" id="GO:0031122">
    <property type="term" value="P:cytoplasmic microtubule organization"/>
    <property type="evidence" value="ECO:0007669"/>
    <property type="project" value="TreeGrafter"/>
</dbReference>
<feature type="compositionally biased region" description="Polar residues" evidence="5">
    <location>
        <begin position="1499"/>
        <end position="1513"/>
    </location>
</feature>
<dbReference type="EMBL" id="CAJPEX010000172">
    <property type="protein sequence ID" value="CAG0913932.1"/>
    <property type="molecule type" value="Genomic_DNA"/>
</dbReference>
<feature type="coiled-coil region" evidence="4">
    <location>
        <begin position="299"/>
        <end position="464"/>
    </location>
</feature>
<dbReference type="InterPro" id="IPR043936">
    <property type="entry name" value="HOOK_N"/>
</dbReference>
<sequence>MALVSEEVPALSTEARAADFDACVRRFCQIEDPLDSLITWVQSLYDANSTGDDEDVSYLRLTQGCALIQVFSSINQKPSASQLLGKSLSKEDPPNNFCARLRNLHSLIQSIQKFYKDVLGQIVVCRLPDCISLAKSVDIMLSEVTKRPADLKLDRWPCEMQQLLLLLLGCAVQCPQREDFINNIKLLDINVQHVIVTCIQQITDEYFTVWPVDWLDYKKVPETQREGAFAALVGHLRSLVDERDKYLQEAVTAVVTISSRKSDEVDPEGEESEKSQHAASAPDQAPSTLQRLGQTSPEYHHLLVELADTKGKLRRLRQEVEEKSDAAFDLTEKLEQMEDALAKLRAENTLLSQEARASKLLQDELDVMREKAARADQLESDVRSYREKMAEFETSKSREAELRAENKVLVETNELLEDQLDSLRSRQERMIQLEQEAMHRSSQIQQLEMEKEANEVQIKDLLEENSRLLLCARSQADESSFMLVELDRLRHGGDSNASLSEEMTNDTVSHLRRLELENQRLLSSINQLKEQHANETNKRVSDLEKEKARLSQKVDSLQQQAENETTKCVSKEAELRESQAVIVQMREDVETIKEHHLRQLSETEREKNYLEELVGMLRVREEQTKDTRLKQVQDDNRNLLESNQRLKAELSRLEFDRVQLEKLSECLKASNNRVHDLDDANARLKLEAEDLAKSMSAFKALCVKHEVLEEEHTKLQVEFSKLQKILDSMKSNAKKFDVIQEEHTALSLQNAQLLRKVDNLEKITLTQSANAQETKESLNWEISQLRAVLQATKVERSKYDEMELDLLRVRGENQKLSSLIDAANKRVLDLEKDKLDLESEHEKIESSLADYKATIRRLVELERNNAELEGNNVQIAKEKAQVLREIAKVKAVIESKDKAVEDASVRISTLEAENRVLSRDIQVLSADNMKIVSLEKELGELKQEKLVVDKTLASLRAELVNEKIRSDDSRQSPAALEVENTTLQAQAASLSAQNSQLQESTTQLIAERSQLNAELEERRQREKSLVADYDTLQKLHEQLSCDYEALQKEQTTLKSSNRILVRDFKTLQENFEQASRGQEALNVMKSSIEAERETLRQEAKSLSTLRAEHSRLKDDFRSLFAANKRLKEEYKTLQSDHKALRSDNSLLRLKQTELQGQLDSTQHKIATLELQRSKLAQQCDVLGNLNSTLDKERKHLMAQVSVLLSQYHDLLTQTLEDRNHFHNEEKNYVSHDFLIVFRDKLNDLRRQKEKLEEKIMEQYRRMENVSRRKSFGSALVRKVRKAGSEIMQKVPRASRSQERPIVVGGLSKRSYNVHAAHMHGSDATDSQDSASVASTGGSGSSGDDLLADLCRDEDTKSEQFETSSAVFPAASTSSSSAPGNGTASHRHSMPCLSASVVAEAPPRKTSQDSEAAAKVAASKRQPGSAELNLGLGRPGTRRAVYYSEDGVAKGSGSIVGSDSRRSPKVLRSAKGFIGKARMPDPEDWNGSSDGGGNAGTCMPSGTRQSPIGMAQSTPEPPPGADDTVSTAEAVATSTPLRTPTGAAGKSALPPSVARPKPRAPSSVKSALGTSKGPSSVKSTPCGGSSGDASRSGGSDAGGSDPGKIEKKPDNSVWYEYGCV</sequence>
<feature type="region of interest" description="Disordered" evidence="5">
    <location>
        <begin position="1449"/>
        <end position="1619"/>
    </location>
</feature>
<evidence type="ECO:0000256" key="4">
    <source>
        <dbReference type="SAM" id="Coils"/>
    </source>
</evidence>
<dbReference type="GO" id="GO:0030705">
    <property type="term" value="P:cytoskeleton-dependent intracellular transport"/>
    <property type="evidence" value="ECO:0007669"/>
    <property type="project" value="InterPro"/>
</dbReference>
<keyword evidence="2" id="KW-0963">Cytoplasm</keyword>
<keyword evidence="8" id="KW-1185">Reference proteome</keyword>
<feature type="compositionally biased region" description="Low complexity" evidence="5">
    <location>
        <begin position="1328"/>
        <end position="1348"/>
    </location>
</feature>
<dbReference type="GO" id="GO:0005737">
    <property type="term" value="C:cytoplasm"/>
    <property type="evidence" value="ECO:0007669"/>
    <property type="project" value="UniProtKB-SubCell"/>
</dbReference>
<feature type="coiled-coil region" evidence="4">
    <location>
        <begin position="1234"/>
        <end position="1268"/>
    </location>
</feature>
<evidence type="ECO:0000256" key="3">
    <source>
        <dbReference type="ARBA" id="ARBA00023054"/>
    </source>
</evidence>
<dbReference type="OrthoDB" id="10254988at2759"/>
<evidence type="ECO:0000256" key="2">
    <source>
        <dbReference type="ARBA" id="ARBA00022490"/>
    </source>
</evidence>
<evidence type="ECO:0000256" key="5">
    <source>
        <dbReference type="SAM" id="MobiDB-lite"/>
    </source>
</evidence>
<dbReference type="InterPro" id="IPR036872">
    <property type="entry name" value="CH_dom_sf"/>
</dbReference>
<feature type="compositionally biased region" description="Low complexity" evidence="5">
    <location>
        <begin position="1363"/>
        <end position="1383"/>
    </location>
</feature>
<proteinExistence type="predicted"/>
<evidence type="ECO:0000313" key="8">
    <source>
        <dbReference type="Proteomes" id="UP000678499"/>
    </source>
</evidence>
<feature type="domain" description="HOOK N-terminal" evidence="6">
    <location>
        <begin position="34"/>
        <end position="201"/>
    </location>
</feature>
<feature type="region of interest" description="Disordered" evidence="5">
    <location>
        <begin position="1318"/>
        <end position="1387"/>
    </location>
</feature>
<dbReference type="GO" id="GO:0008017">
    <property type="term" value="F:microtubule binding"/>
    <property type="evidence" value="ECO:0007669"/>
    <property type="project" value="TreeGrafter"/>
</dbReference>